<evidence type="ECO:0000259" key="2">
    <source>
        <dbReference type="Pfam" id="PF10882"/>
    </source>
</evidence>
<feature type="non-terminal residue" evidence="3">
    <location>
        <position position="222"/>
    </location>
</feature>
<accession>A0A0F9ATG9</accession>
<feature type="transmembrane region" description="Helical" evidence="1">
    <location>
        <begin position="184"/>
        <end position="204"/>
    </location>
</feature>
<protein>
    <recommendedName>
        <fullName evidence="2">Bacterial Pleckstrin homology domain-containing protein</fullName>
    </recommendedName>
</protein>
<evidence type="ECO:0000256" key="1">
    <source>
        <dbReference type="SAM" id="Phobius"/>
    </source>
</evidence>
<dbReference type="AlphaFoldDB" id="A0A0F9ATG9"/>
<gene>
    <name evidence="3" type="ORF">LCGC14_2873420</name>
</gene>
<sequence>MAAVPAVIAVGLAFALIAKATTWPVSLTQFTAISGALVLIVLALVFAFWAYACYTLQYVVDGSGLTIAWGTLKHFIPMDRIEGLSLGRGEDRPALRGLNWPGLHVGRGQVGGEEVLFYSTHRSPEEIIYMRTPAATYAVSPQDPPRFIAEVERFKRSAQAGGRESVQRDGVGGHPIWADRVAQWLALAAVLVNLALWGYVFAIYPDLSPQITIEFPPLGEVT</sequence>
<feature type="domain" description="Bacterial Pleckstrin homology" evidence="2">
    <location>
        <begin position="57"/>
        <end position="153"/>
    </location>
</feature>
<keyword evidence="1" id="KW-1133">Transmembrane helix</keyword>
<dbReference type="EMBL" id="LAZR01055850">
    <property type="protein sequence ID" value="KKK75466.1"/>
    <property type="molecule type" value="Genomic_DNA"/>
</dbReference>
<reference evidence="3" key="1">
    <citation type="journal article" date="2015" name="Nature">
        <title>Complex archaea that bridge the gap between prokaryotes and eukaryotes.</title>
        <authorList>
            <person name="Spang A."/>
            <person name="Saw J.H."/>
            <person name="Jorgensen S.L."/>
            <person name="Zaremba-Niedzwiedzka K."/>
            <person name="Martijn J."/>
            <person name="Lind A.E."/>
            <person name="van Eijk R."/>
            <person name="Schleper C."/>
            <person name="Guy L."/>
            <person name="Ettema T.J."/>
        </authorList>
    </citation>
    <scope>NUCLEOTIDE SEQUENCE</scope>
</reference>
<evidence type="ECO:0000313" key="3">
    <source>
        <dbReference type="EMBL" id="KKK75466.1"/>
    </source>
</evidence>
<organism evidence="3">
    <name type="scientific">marine sediment metagenome</name>
    <dbReference type="NCBI Taxonomy" id="412755"/>
    <lineage>
        <taxon>unclassified sequences</taxon>
        <taxon>metagenomes</taxon>
        <taxon>ecological metagenomes</taxon>
    </lineage>
</organism>
<comment type="caution">
    <text evidence="3">The sequence shown here is derived from an EMBL/GenBank/DDBJ whole genome shotgun (WGS) entry which is preliminary data.</text>
</comment>
<proteinExistence type="predicted"/>
<feature type="transmembrane region" description="Helical" evidence="1">
    <location>
        <begin position="30"/>
        <end position="52"/>
    </location>
</feature>
<dbReference type="InterPro" id="IPR027783">
    <property type="entry name" value="Bacterial_PH-related"/>
</dbReference>
<keyword evidence="1" id="KW-0812">Transmembrane</keyword>
<dbReference type="Pfam" id="PF10882">
    <property type="entry name" value="bPH_5"/>
    <property type="match status" value="1"/>
</dbReference>
<keyword evidence="1" id="KW-0472">Membrane</keyword>
<name>A0A0F9ATG9_9ZZZZ</name>